<evidence type="ECO:0008006" key="3">
    <source>
        <dbReference type="Google" id="ProtNLM"/>
    </source>
</evidence>
<organism evidence="1 2">
    <name type="scientific">Trypanosoma theileri</name>
    <dbReference type="NCBI Taxonomy" id="67003"/>
    <lineage>
        <taxon>Eukaryota</taxon>
        <taxon>Discoba</taxon>
        <taxon>Euglenozoa</taxon>
        <taxon>Kinetoplastea</taxon>
        <taxon>Metakinetoplastina</taxon>
        <taxon>Trypanosomatida</taxon>
        <taxon>Trypanosomatidae</taxon>
        <taxon>Trypanosoma</taxon>
    </lineage>
</organism>
<proteinExistence type="predicted"/>
<comment type="caution">
    <text evidence="1">The sequence shown here is derived from an EMBL/GenBank/DDBJ whole genome shotgun (WGS) entry which is preliminary data.</text>
</comment>
<dbReference type="Proteomes" id="UP000192257">
    <property type="component" value="Unassembled WGS sequence"/>
</dbReference>
<name>A0A1X0NM67_9TRYP</name>
<protein>
    <recommendedName>
        <fullName evidence="3">BES15S03c</fullName>
    </recommendedName>
</protein>
<dbReference type="GeneID" id="39988770"/>
<accession>A0A1X0NM67</accession>
<feature type="non-terminal residue" evidence="1">
    <location>
        <position position="110"/>
    </location>
</feature>
<keyword evidence="2" id="KW-1185">Reference proteome</keyword>
<dbReference type="EMBL" id="NBCO01000033">
    <property type="protein sequence ID" value="ORC85777.1"/>
    <property type="molecule type" value="Genomic_DNA"/>
</dbReference>
<dbReference type="RefSeq" id="XP_028879843.1">
    <property type="nucleotide sequence ID" value="XM_029028990.1"/>
</dbReference>
<dbReference type="AlphaFoldDB" id="A0A1X0NM67"/>
<evidence type="ECO:0000313" key="1">
    <source>
        <dbReference type="EMBL" id="ORC85777.1"/>
    </source>
</evidence>
<dbReference type="VEuPathDB" id="TriTrypDB:TM35_000332340"/>
<sequence>MMIISEFHHFIFYKKNSLTMPDTSTWCQAPVLRIVGGSQEPAKFFFWKTCWPLDYGVIQHLDQQCRGEAEIYPRRSLGHASTCCQRYHPHQVAAEWWWCRGKTRPFTARN</sequence>
<evidence type="ECO:0000313" key="2">
    <source>
        <dbReference type="Proteomes" id="UP000192257"/>
    </source>
</evidence>
<gene>
    <name evidence="1" type="ORF">TM35_000332340</name>
</gene>
<reference evidence="1 2" key="1">
    <citation type="submission" date="2017-03" db="EMBL/GenBank/DDBJ databases">
        <title>An alternative strategy for trypanosome survival in the mammalian bloodstream revealed through genome and transcriptome analysis of the ubiquitous bovine parasite Trypanosoma (Megatrypanum) theileri.</title>
        <authorList>
            <person name="Kelly S."/>
            <person name="Ivens A."/>
            <person name="Mott A."/>
            <person name="O'Neill E."/>
            <person name="Emms D."/>
            <person name="Macleod O."/>
            <person name="Voorheis P."/>
            <person name="Matthews J."/>
            <person name="Matthews K."/>
            <person name="Carrington M."/>
        </authorList>
    </citation>
    <scope>NUCLEOTIDE SEQUENCE [LARGE SCALE GENOMIC DNA]</scope>
    <source>
        <strain evidence="1">Edinburgh</strain>
    </source>
</reference>